<sequence length="176" mass="19014">MALKQNIQILFGIGIGLVLSGTLVMLFPGSEPTEMEVIAAARNLGMVFKDEVVIYKEPNKSEVLTVDEKGTSQMKSAKNEGSKNDGAILPENESDQSSEKQSEKVTKAEDVVRVTIPRGSNLTEVADILEDAGAITSAKFLERADKRKVSQKIIAGTYNLVKGSDVDTIIDLLTTQ</sequence>
<evidence type="ECO:0000256" key="2">
    <source>
        <dbReference type="SAM" id="Phobius"/>
    </source>
</evidence>
<dbReference type="Gene3D" id="3.30.1490.480">
    <property type="entry name" value="Endolytic murein transglycosylase"/>
    <property type="match status" value="1"/>
</dbReference>
<feature type="transmembrane region" description="Helical" evidence="2">
    <location>
        <begin position="7"/>
        <end position="27"/>
    </location>
</feature>
<evidence type="ECO:0000313" key="4">
    <source>
        <dbReference type="Proteomes" id="UP001329915"/>
    </source>
</evidence>
<reference evidence="3 4" key="1">
    <citation type="submission" date="2023-04" db="EMBL/GenBank/DDBJ databases">
        <authorList>
            <person name="Hsu D."/>
        </authorList>
    </citation>
    <scope>NUCLEOTIDE SEQUENCE [LARGE SCALE GENOMIC DNA]</scope>
    <source>
        <strain evidence="3 4">MK1</strain>
    </source>
</reference>
<dbReference type="KEGG" id="dbc:MFMK1_003458"/>
<organism evidence="3 4">
    <name type="scientific">Metallumcola ferriviriculae</name>
    <dbReference type="NCBI Taxonomy" id="3039180"/>
    <lineage>
        <taxon>Bacteria</taxon>
        <taxon>Bacillati</taxon>
        <taxon>Bacillota</taxon>
        <taxon>Clostridia</taxon>
        <taxon>Neomoorellales</taxon>
        <taxon>Desulfitibacteraceae</taxon>
        <taxon>Metallumcola</taxon>
    </lineage>
</organism>
<keyword evidence="2" id="KW-0472">Membrane</keyword>
<keyword evidence="2" id="KW-1133">Transmembrane helix</keyword>
<evidence type="ECO:0000256" key="1">
    <source>
        <dbReference type="SAM" id="MobiDB-lite"/>
    </source>
</evidence>
<dbReference type="RefSeq" id="WP_366922973.1">
    <property type="nucleotide sequence ID" value="NZ_CP121694.1"/>
</dbReference>
<accession>A0AAU0UTH1</accession>
<dbReference type="EMBL" id="CP121694">
    <property type="protein sequence ID" value="WRO23595.1"/>
    <property type="molecule type" value="Genomic_DNA"/>
</dbReference>
<protein>
    <submittedName>
        <fullName evidence="3">Endolytic transglycosylase MltG</fullName>
    </submittedName>
</protein>
<feature type="region of interest" description="Disordered" evidence="1">
    <location>
        <begin position="66"/>
        <end position="107"/>
    </location>
</feature>
<keyword evidence="2" id="KW-0812">Transmembrane</keyword>
<dbReference type="AlphaFoldDB" id="A0AAU0UTH1"/>
<dbReference type="Proteomes" id="UP001329915">
    <property type="component" value="Chromosome"/>
</dbReference>
<gene>
    <name evidence="3" type="ORF">MFMK1_003458</name>
</gene>
<feature type="compositionally biased region" description="Basic and acidic residues" evidence="1">
    <location>
        <begin position="97"/>
        <end position="107"/>
    </location>
</feature>
<name>A0AAU0UTH1_9FIRM</name>
<evidence type="ECO:0000313" key="3">
    <source>
        <dbReference type="EMBL" id="WRO23595.1"/>
    </source>
</evidence>
<keyword evidence="4" id="KW-1185">Reference proteome</keyword>
<proteinExistence type="predicted"/>